<comment type="caution">
    <text evidence="1">The sequence shown here is derived from an EMBL/GenBank/DDBJ whole genome shotgun (WGS) entry which is preliminary data.</text>
</comment>
<evidence type="ECO:0000313" key="1">
    <source>
        <dbReference type="EMBL" id="RKQ68411.1"/>
    </source>
</evidence>
<accession>A0A420WBN2</accession>
<evidence type="ECO:0000313" key="2">
    <source>
        <dbReference type="Proteomes" id="UP000277424"/>
    </source>
</evidence>
<dbReference type="OrthoDB" id="7323958at2"/>
<dbReference type="AlphaFoldDB" id="A0A420WBN2"/>
<name>A0A420WBN2_9PROT</name>
<gene>
    <name evidence="1" type="ORF">BCL74_2890</name>
</gene>
<proteinExistence type="predicted"/>
<reference evidence="1 2" key="1">
    <citation type="submission" date="2018-10" db="EMBL/GenBank/DDBJ databases">
        <title>Comparative analysis of microorganisms from saline springs in Andes Mountain Range, Colombia.</title>
        <authorList>
            <person name="Rubin E."/>
        </authorList>
    </citation>
    <scope>NUCLEOTIDE SEQUENCE [LARGE SCALE GENOMIC DNA]</scope>
    <source>
        <strain evidence="1 2">USBA 36</strain>
    </source>
</reference>
<dbReference type="RefSeq" id="WP_121221045.1">
    <property type="nucleotide sequence ID" value="NZ_RBIG01000003.1"/>
</dbReference>
<dbReference type="EMBL" id="RBIG01000003">
    <property type="protein sequence ID" value="RKQ68411.1"/>
    <property type="molecule type" value="Genomic_DNA"/>
</dbReference>
<organism evidence="1 2">
    <name type="scientific">Oceanibaculum indicum</name>
    <dbReference type="NCBI Taxonomy" id="526216"/>
    <lineage>
        <taxon>Bacteria</taxon>
        <taxon>Pseudomonadati</taxon>
        <taxon>Pseudomonadota</taxon>
        <taxon>Alphaproteobacteria</taxon>
        <taxon>Rhodospirillales</taxon>
        <taxon>Oceanibaculaceae</taxon>
        <taxon>Oceanibaculum</taxon>
    </lineage>
</organism>
<sequence length="346" mass="39077">MPNDISGGRNAQQAVTAAGDRATHFIFTHKVFASLDGYFGLSHEQREPVFFVSFGEVNAALPFTTLCREFTIDPESDDGKLLEVVSQGLRYVKEIRPGDSIPRELLDGSASWTVEEVHRRRSTQRIRIQVASYGDGEEMLVFDLAEMARLTGAADFEARYLNGCRKLAQKLGLKRGGDEKTVIRRIDALAREITYIEALRDRFNKIRSVQRGLTELRRAYSRDPVIRPDIDRALALIRAPMDDFEGVFTNLYAQVSEILLVLMAYGPYVAFIRDSRDELHNGMMRWDGLVTEWENLIVQASQSNETLVKSAYRFLATNYPQAGDWTLVGKLEAQKELRFGNAALAS</sequence>
<dbReference type="Proteomes" id="UP000277424">
    <property type="component" value="Unassembled WGS sequence"/>
</dbReference>
<protein>
    <submittedName>
        <fullName evidence="1">Uncharacterized protein</fullName>
    </submittedName>
</protein>